<sequence>MSGAARRRPPAPPRVSEPEVAAHLTPWAGALPDGGTVTSADLGQAELTVLEEVQIETSSLDRARAGGAHWERTSLVDCRLDGADLANLRARDLALTRCALRESRLVGGQLVRSRLQAVQLENVAANLTSWHESTWRRVVLRGCDLREADLTGAALSDVLFDECDLAGAQLSGVRCERVRLTGCRLSGLGGVEALRGASVGEADAVELLPAMARAMGIRIEK</sequence>
<accession>A0ABW4L6W3</accession>
<proteinExistence type="predicted"/>
<dbReference type="PANTHER" id="PTHR14136:SF17">
    <property type="entry name" value="BTB_POZ DOMAIN-CONTAINING PROTEIN KCTD9"/>
    <property type="match status" value="1"/>
</dbReference>
<organism evidence="1 2">
    <name type="scientific">Georgenia deserti</name>
    <dbReference type="NCBI Taxonomy" id="2093781"/>
    <lineage>
        <taxon>Bacteria</taxon>
        <taxon>Bacillati</taxon>
        <taxon>Actinomycetota</taxon>
        <taxon>Actinomycetes</taxon>
        <taxon>Micrococcales</taxon>
        <taxon>Bogoriellaceae</taxon>
        <taxon>Georgenia</taxon>
    </lineage>
</organism>
<dbReference type="Pfam" id="PF00805">
    <property type="entry name" value="Pentapeptide"/>
    <property type="match status" value="1"/>
</dbReference>
<protein>
    <submittedName>
        <fullName evidence="1">Pentapeptide repeat-containing protein</fullName>
    </submittedName>
</protein>
<evidence type="ECO:0000313" key="2">
    <source>
        <dbReference type="Proteomes" id="UP001597277"/>
    </source>
</evidence>
<dbReference type="InterPro" id="IPR001646">
    <property type="entry name" value="5peptide_repeat"/>
</dbReference>
<dbReference type="Proteomes" id="UP001597277">
    <property type="component" value="Unassembled WGS sequence"/>
</dbReference>
<dbReference type="Gene3D" id="2.160.20.80">
    <property type="entry name" value="E3 ubiquitin-protein ligase SopA"/>
    <property type="match status" value="1"/>
</dbReference>
<dbReference type="PANTHER" id="PTHR14136">
    <property type="entry name" value="BTB_POZ DOMAIN-CONTAINING PROTEIN KCTD9"/>
    <property type="match status" value="1"/>
</dbReference>
<dbReference type="Pfam" id="PF13599">
    <property type="entry name" value="Pentapeptide_4"/>
    <property type="match status" value="1"/>
</dbReference>
<dbReference type="InterPro" id="IPR051082">
    <property type="entry name" value="Pentapeptide-BTB/POZ_domain"/>
</dbReference>
<comment type="caution">
    <text evidence="1">The sequence shown here is derived from an EMBL/GenBank/DDBJ whole genome shotgun (WGS) entry which is preliminary data.</text>
</comment>
<reference evidence="2" key="1">
    <citation type="journal article" date="2019" name="Int. J. Syst. Evol. Microbiol.">
        <title>The Global Catalogue of Microorganisms (GCM) 10K type strain sequencing project: providing services to taxonomists for standard genome sequencing and annotation.</title>
        <authorList>
            <consortium name="The Broad Institute Genomics Platform"/>
            <consortium name="The Broad Institute Genome Sequencing Center for Infectious Disease"/>
            <person name="Wu L."/>
            <person name="Ma J."/>
        </authorList>
    </citation>
    <scope>NUCLEOTIDE SEQUENCE [LARGE SCALE GENOMIC DNA]</scope>
    <source>
        <strain evidence="2">JCM 17130</strain>
    </source>
</reference>
<dbReference type="EMBL" id="JBHUEE010000005">
    <property type="protein sequence ID" value="MFD1718197.1"/>
    <property type="molecule type" value="Genomic_DNA"/>
</dbReference>
<dbReference type="SUPFAM" id="SSF141571">
    <property type="entry name" value="Pentapeptide repeat-like"/>
    <property type="match status" value="1"/>
</dbReference>
<evidence type="ECO:0000313" key="1">
    <source>
        <dbReference type="EMBL" id="MFD1718197.1"/>
    </source>
</evidence>
<dbReference type="RefSeq" id="WP_388006014.1">
    <property type="nucleotide sequence ID" value="NZ_JBHUEE010000005.1"/>
</dbReference>
<keyword evidence="2" id="KW-1185">Reference proteome</keyword>
<name>A0ABW4L6W3_9MICO</name>
<gene>
    <name evidence="1" type="ORF">ACFSE6_10140</name>
</gene>